<evidence type="ECO:0000256" key="4">
    <source>
        <dbReference type="PIRSR" id="PIRSR600917-52"/>
    </source>
</evidence>
<proteinExistence type="inferred from homology"/>
<evidence type="ECO:0000313" key="6">
    <source>
        <dbReference type="EMBL" id="QVL32627.1"/>
    </source>
</evidence>
<dbReference type="PANTHER" id="PTHR45953:SF1">
    <property type="entry name" value="IDURONATE 2-SULFATASE"/>
    <property type="match status" value="1"/>
</dbReference>
<comment type="similarity">
    <text evidence="1">Belongs to the sulfatase family.</text>
</comment>
<dbReference type="PROSITE" id="PS00523">
    <property type="entry name" value="SULFATASE_1"/>
    <property type="match status" value="1"/>
</dbReference>
<evidence type="ECO:0000256" key="1">
    <source>
        <dbReference type="ARBA" id="ARBA00008779"/>
    </source>
</evidence>
<dbReference type="Proteomes" id="UP000676194">
    <property type="component" value="Chromosome"/>
</dbReference>
<dbReference type="GO" id="GO:0008484">
    <property type="term" value="F:sulfuric ester hydrolase activity"/>
    <property type="evidence" value="ECO:0007669"/>
    <property type="project" value="TreeGrafter"/>
</dbReference>
<evidence type="ECO:0000256" key="2">
    <source>
        <dbReference type="ARBA" id="ARBA00022723"/>
    </source>
</evidence>
<dbReference type="Pfam" id="PF00884">
    <property type="entry name" value="Sulfatase"/>
    <property type="match status" value="1"/>
</dbReference>
<dbReference type="SUPFAM" id="SSF53649">
    <property type="entry name" value="Alkaline phosphatase-like"/>
    <property type="match status" value="1"/>
</dbReference>
<evidence type="ECO:0000313" key="7">
    <source>
        <dbReference type="Proteomes" id="UP000676194"/>
    </source>
</evidence>
<evidence type="ECO:0000256" key="3">
    <source>
        <dbReference type="ARBA" id="ARBA00022801"/>
    </source>
</evidence>
<dbReference type="InterPro" id="IPR024607">
    <property type="entry name" value="Sulfatase_CS"/>
</dbReference>
<dbReference type="EMBL" id="CP074694">
    <property type="protein sequence ID" value="QVL32627.1"/>
    <property type="molecule type" value="Genomic_DNA"/>
</dbReference>
<organism evidence="6 7">
    <name type="scientific">Telmatocola sphagniphila</name>
    <dbReference type="NCBI Taxonomy" id="1123043"/>
    <lineage>
        <taxon>Bacteria</taxon>
        <taxon>Pseudomonadati</taxon>
        <taxon>Planctomycetota</taxon>
        <taxon>Planctomycetia</taxon>
        <taxon>Gemmatales</taxon>
        <taxon>Gemmataceae</taxon>
    </lineage>
</organism>
<reference evidence="6" key="1">
    <citation type="submission" date="2021-05" db="EMBL/GenBank/DDBJ databases">
        <title>Complete genome sequence of the cellulolytic planctomycete Telmatocola sphagniphila SP2T and characterization of the first cellulase from planctomycetes.</title>
        <authorList>
            <person name="Rakitin A.L."/>
            <person name="Beletsky A.V."/>
            <person name="Naumoff D.G."/>
            <person name="Kulichevskaya I.S."/>
            <person name="Mardanov A.V."/>
            <person name="Ravin N.V."/>
            <person name="Dedysh S.N."/>
        </authorList>
    </citation>
    <scope>NUCLEOTIDE SEQUENCE</scope>
    <source>
        <strain evidence="6">SP2T</strain>
    </source>
</reference>
<keyword evidence="3 6" id="KW-0378">Hydrolase</keyword>
<protein>
    <submittedName>
        <fullName evidence="6">Sulfatase-like hydrolase/transferase</fullName>
    </submittedName>
</protein>
<comment type="PTM">
    <text evidence="4">The conversion to 3-oxoalanine (also known as C-formylglycine, FGly), of a serine or cysteine residue in prokaryotes and of a cysteine residue in eukaryotes, is critical for catalytic activity.</text>
</comment>
<dbReference type="InterPro" id="IPR000917">
    <property type="entry name" value="Sulfatase_N"/>
</dbReference>
<dbReference type="InterPro" id="IPR017850">
    <property type="entry name" value="Alkaline_phosphatase_core_sf"/>
</dbReference>
<dbReference type="Gene3D" id="3.40.720.10">
    <property type="entry name" value="Alkaline Phosphatase, subunit A"/>
    <property type="match status" value="1"/>
</dbReference>
<dbReference type="PANTHER" id="PTHR45953">
    <property type="entry name" value="IDURONATE 2-SULFATASE"/>
    <property type="match status" value="1"/>
</dbReference>
<dbReference type="AlphaFoldDB" id="A0A8E6B775"/>
<name>A0A8E6B775_9BACT</name>
<accession>A0A8E6B775</accession>
<dbReference type="GO" id="GO:0046872">
    <property type="term" value="F:metal ion binding"/>
    <property type="evidence" value="ECO:0007669"/>
    <property type="project" value="UniProtKB-KW"/>
</dbReference>
<dbReference type="KEGG" id="tsph:KIH39_01535"/>
<dbReference type="RefSeq" id="WP_213497519.1">
    <property type="nucleotide sequence ID" value="NZ_CP074694.1"/>
</dbReference>
<keyword evidence="7" id="KW-1185">Reference proteome</keyword>
<feature type="modified residue" description="3-oxoalanine (Ser)" evidence="4">
    <location>
        <position position="56"/>
    </location>
</feature>
<evidence type="ECO:0000259" key="5">
    <source>
        <dbReference type="Pfam" id="PF00884"/>
    </source>
</evidence>
<sequence length="478" mass="55077">MNKSHSPPNILWICVDDYRPSVSGAYGSSLARTPHLDRLASQGIRFDRSYAACPLSTPSRMAFLTGRYPRSVGVTLTPTPLAETEITLGRLLQARGYETVAIGKTHYYCRLKREFNRTIDRREHDLFLASKVRKPLPQGVEILGPWRPGYDPADIWLNAKALPYAFDEEMPDTFLTQRAVEYLSEHHSKPFYLSVGFYVTHSPFRFPIEFQQTFDPKLFRVPEVSPEDAKRIPEIFRNLTSEQKRGIQAAYHTSVAYMDRNLGRILEALDQSGLADNTLVIFNSDHGYLLGEHGRFEKHCCYEEAVRTALVMRYPELIRPGRNTSALVEQIDLVPTILEFCGFENPVNVQGKSFAKLLHETAEAHRPHVISEYSDNAEIMIRTERWKLIYSAGTRRRRDGYYLERFSTGPERWLFDLQNDAAELHNVVDNKENQEIVENFMGILVEHLRNTSHPQSRGLLFESLEQELAYRLEPVEEH</sequence>
<dbReference type="GO" id="GO:0005737">
    <property type="term" value="C:cytoplasm"/>
    <property type="evidence" value="ECO:0007669"/>
    <property type="project" value="TreeGrafter"/>
</dbReference>
<feature type="domain" description="Sulfatase N-terminal" evidence="5">
    <location>
        <begin position="8"/>
        <end position="341"/>
    </location>
</feature>
<gene>
    <name evidence="6" type="ORF">KIH39_01535</name>
</gene>
<keyword evidence="2" id="KW-0479">Metal-binding</keyword>